<dbReference type="InterPro" id="IPR004101">
    <property type="entry name" value="Mur_ligase_C"/>
</dbReference>
<dbReference type="PANTHER" id="PTHR43445:SF3">
    <property type="entry name" value="UDP-N-ACETYLMURAMATE--L-ALANINE LIGASE"/>
    <property type="match status" value="1"/>
</dbReference>
<keyword evidence="6 14" id="KW-0132">Cell division</keyword>
<dbReference type="InterPro" id="IPR036565">
    <property type="entry name" value="Mur-like_cat_sf"/>
</dbReference>
<dbReference type="UniPathway" id="UPA00219"/>
<dbReference type="PANTHER" id="PTHR43445">
    <property type="entry name" value="UDP-N-ACETYLMURAMATE--L-ALANINE LIGASE-RELATED"/>
    <property type="match status" value="1"/>
</dbReference>
<organism evidence="18 19">
    <name type="scientific">Candidatus Taylorbacteria bacterium RIFCSPHIGHO2_02_FULL_46_13</name>
    <dbReference type="NCBI Taxonomy" id="1802312"/>
    <lineage>
        <taxon>Bacteria</taxon>
        <taxon>Candidatus Tayloriibacteriota</taxon>
    </lineage>
</organism>
<keyword evidence="5 14" id="KW-0436">Ligase</keyword>
<dbReference type="HAMAP" id="MF_00046">
    <property type="entry name" value="MurC"/>
    <property type="match status" value="1"/>
</dbReference>
<dbReference type="InterPro" id="IPR005758">
    <property type="entry name" value="UDP-N-AcMur_Ala_ligase_MurC"/>
</dbReference>
<evidence type="ECO:0000259" key="15">
    <source>
        <dbReference type="Pfam" id="PF01225"/>
    </source>
</evidence>
<comment type="subcellular location">
    <subcellularLocation>
        <location evidence="1 14">Cytoplasm</location>
    </subcellularLocation>
</comment>
<dbReference type="SUPFAM" id="SSF53244">
    <property type="entry name" value="MurD-like peptide ligases, peptide-binding domain"/>
    <property type="match status" value="1"/>
</dbReference>
<keyword evidence="9 14" id="KW-0133">Cell shape</keyword>
<comment type="function">
    <text evidence="14">Cell wall formation.</text>
</comment>
<feature type="domain" description="Mur ligase N-terminal catalytic" evidence="15">
    <location>
        <begin position="13"/>
        <end position="113"/>
    </location>
</feature>
<dbReference type="InterPro" id="IPR036615">
    <property type="entry name" value="Mur_ligase_C_dom_sf"/>
</dbReference>
<keyword evidence="10 14" id="KW-0573">Peptidoglycan synthesis</keyword>
<accession>A0A1G2MRG6</accession>
<dbReference type="GO" id="GO:0008763">
    <property type="term" value="F:UDP-N-acetylmuramate-L-alanine ligase activity"/>
    <property type="evidence" value="ECO:0007669"/>
    <property type="project" value="UniProtKB-UniRule"/>
</dbReference>
<evidence type="ECO:0000259" key="17">
    <source>
        <dbReference type="Pfam" id="PF08245"/>
    </source>
</evidence>
<dbReference type="Gene3D" id="3.40.50.720">
    <property type="entry name" value="NAD(P)-binding Rossmann-like Domain"/>
    <property type="match status" value="1"/>
</dbReference>
<dbReference type="GO" id="GO:0005524">
    <property type="term" value="F:ATP binding"/>
    <property type="evidence" value="ECO:0007669"/>
    <property type="project" value="UniProtKB-UniRule"/>
</dbReference>
<gene>
    <name evidence="14" type="primary">murC</name>
    <name evidence="18" type="ORF">A3C06_02660</name>
</gene>
<evidence type="ECO:0000256" key="10">
    <source>
        <dbReference type="ARBA" id="ARBA00022984"/>
    </source>
</evidence>
<proteinExistence type="inferred from homology"/>
<evidence type="ECO:0000259" key="16">
    <source>
        <dbReference type="Pfam" id="PF02875"/>
    </source>
</evidence>
<dbReference type="GO" id="GO:0071555">
    <property type="term" value="P:cell wall organization"/>
    <property type="evidence" value="ECO:0007669"/>
    <property type="project" value="UniProtKB-KW"/>
</dbReference>
<evidence type="ECO:0000256" key="13">
    <source>
        <dbReference type="ARBA" id="ARBA00047833"/>
    </source>
</evidence>
<dbReference type="SUPFAM" id="SSF53623">
    <property type="entry name" value="MurD-like peptide ligases, catalytic domain"/>
    <property type="match status" value="1"/>
</dbReference>
<protein>
    <recommendedName>
        <fullName evidence="3 14">UDP-N-acetylmuramate--L-alanine ligase</fullName>
        <ecNumber evidence="3 14">6.3.2.8</ecNumber>
    </recommendedName>
    <alternativeName>
        <fullName evidence="14">UDP-N-acetylmuramoyl-L-alanine synthetase</fullName>
    </alternativeName>
</protein>
<dbReference type="Pfam" id="PF02875">
    <property type="entry name" value="Mur_ligase_C"/>
    <property type="match status" value="1"/>
</dbReference>
<comment type="caution">
    <text evidence="18">The sequence shown here is derived from an EMBL/GenBank/DDBJ whole genome shotgun (WGS) entry which is preliminary data.</text>
</comment>
<evidence type="ECO:0000256" key="5">
    <source>
        <dbReference type="ARBA" id="ARBA00022598"/>
    </source>
</evidence>
<evidence type="ECO:0000256" key="9">
    <source>
        <dbReference type="ARBA" id="ARBA00022960"/>
    </source>
</evidence>
<dbReference type="InterPro" id="IPR013221">
    <property type="entry name" value="Mur_ligase_cen"/>
</dbReference>
<evidence type="ECO:0000256" key="1">
    <source>
        <dbReference type="ARBA" id="ARBA00004496"/>
    </source>
</evidence>
<evidence type="ECO:0000256" key="6">
    <source>
        <dbReference type="ARBA" id="ARBA00022618"/>
    </source>
</evidence>
<keyword evidence="12 14" id="KW-0961">Cell wall biogenesis/degradation</keyword>
<keyword evidence="11 14" id="KW-0131">Cell cycle</keyword>
<reference evidence="18 19" key="1">
    <citation type="journal article" date="2016" name="Nat. Commun.">
        <title>Thousands of microbial genomes shed light on interconnected biogeochemical processes in an aquifer system.</title>
        <authorList>
            <person name="Anantharaman K."/>
            <person name="Brown C.T."/>
            <person name="Hug L.A."/>
            <person name="Sharon I."/>
            <person name="Castelle C.J."/>
            <person name="Probst A.J."/>
            <person name="Thomas B.C."/>
            <person name="Singh A."/>
            <person name="Wilkins M.J."/>
            <person name="Karaoz U."/>
            <person name="Brodie E.L."/>
            <person name="Williams K.H."/>
            <person name="Hubbard S.S."/>
            <person name="Banfield J.F."/>
        </authorList>
    </citation>
    <scope>NUCLEOTIDE SEQUENCE [LARGE SCALE GENOMIC DNA]</scope>
</reference>
<dbReference type="EMBL" id="MHRQ01000020">
    <property type="protein sequence ID" value="OHA26455.1"/>
    <property type="molecule type" value="Genomic_DNA"/>
</dbReference>
<sequence>MMKSEELEKVKNVHILGIGGIGVSALARLFQSEGKEVSGQDSSDSPVIVELKKKGIQVLIGQDVKRIPKNTDLVIYSRALSQRNPMFLRRLKALSIPLLSYPEALGLVSRGKYTIAIAGTHGKTTTTAMVAKVFTDAKLDPTVIVGSLLKGQNSNFIAGKSKYLVVEADEYQRSFLELAPSILVITNIGVDHLDYYKDAGDIQSAFAQLAAKVPRSGYLIVPAQHPEIRAVVIATKAKVVDYRVFLDKRMQLPLPGGHNQENAAAALAVSHVVGIEKKTALKSLARFRGTWRRFDLKGKTNTGALVYDDYAHNPDKVLAALAGYREVHPNQHLVVVFQPHLYSRTKTLLEGFSSAFDEADEVMVAPIFAARERRDPSISSRILAQHIEIHLKKIGKKKPVVMHVATRDALEKILRKKLTKKDVLITMGAGDIYQLAEKLIKPDKKRAV</sequence>
<dbReference type="GO" id="GO:0005737">
    <property type="term" value="C:cytoplasm"/>
    <property type="evidence" value="ECO:0007669"/>
    <property type="project" value="UniProtKB-SubCell"/>
</dbReference>
<dbReference type="Pfam" id="PF08245">
    <property type="entry name" value="Mur_ligase_M"/>
    <property type="match status" value="1"/>
</dbReference>
<evidence type="ECO:0000256" key="12">
    <source>
        <dbReference type="ARBA" id="ARBA00023316"/>
    </source>
</evidence>
<feature type="domain" description="Mur ligase C-terminal" evidence="16">
    <location>
        <begin position="292"/>
        <end position="430"/>
    </location>
</feature>
<dbReference type="GO" id="GO:0051301">
    <property type="term" value="P:cell division"/>
    <property type="evidence" value="ECO:0007669"/>
    <property type="project" value="UniProtKB-KW"/>
</dbReference>
<dbReference type="InterPro" id="IPR050061">
    <property type="entry name" value="MurCDEF_pg_biosynth"/>
</dbReference>
<keyword evidence="8 14" id="KW-0067">ATP-binding</keyword>
<comment type="similarity">
    <text evidence="14">Belongs to the MurCDEF family.</text>
</comment>
<evidence type="ECO:0000313" key="19">
    <source>
        <dbReference type="Proteomes" id="UP000177565"/>
    </source>
</evidence>
<dbReference type="Gene3D" id="3.40.1190.10">
    <property type="entry name" value="Mur-like, catalytic domain"/>
    <property type="match status" value="1"/>
</dbReference>
<evidence type="ECO:0000256" key="4">
    <source>
        <dbReference type="ARBA" id="ARBA00022490"/>
    </source>
</evidence>
<evidence type="ECO:0000256" key="7">
    <source>
        <dbReference type="ARBA" id="ARBA00022741"/>
    </source>
</evidence>
<dbReference type="InterPro" id="IPR000713">
    <property type="entry name" value="Mur_ligase_N"/>
</dbReference>
<dbReference type="AlphaFoldDB" id="A0A1G2MRG6"/>
<dbReference type="SUPFAM" id="SSF51984">
    <property type="entry name" value="MurCD N-terminal domain"/>
    <property type="match status" value="1"/>
</dbReference>
<name>A0A1G2MRG6_9BACT</name>
<evidence type="ECO:0000256" key="11">
    <source>
        <dbReference type="ARBA" id="ARBA00023306"/>
    </source>
</evidence>
<comment type="pathway">
    <text evidence="2 14">Cell wall biogenesis; peptidoglycan biosynthesis.</text>
</comment>
<dbReference type="STRING" id="1802312.A3C06_02660"/>
<comment type="catalytic activity">
    <reaction evidence="13 14">
        <text>UDP-N-acetyl-alpha-D-muramate + L-alanine + ATP = UDP-N-acetyl-alpha-D-muramoyl-L-alanine + ADP + phosphate + H(+)</text>
        <dbReference type="Rhea" id="RHEA:23372"/>
        <dbReference type="ChEBI" id="CHEBI:15378"/>
        <dbReference type="ChEBI" id="CHEBI:30616"/>
        <dbReference type="ChEBI" id="CHEBI:43474"/>
        <dbReference type="ChEBI" id="CHEBI:57972"/>
        <dbReference type="ChEBI" id="CHEBI:70757"/>
        <dbReference type="ChEBI" id="CHEBI:83898"/>
        <dbReference type="ChEBI" id="CHEBI:456216"/>
        <dbReference type="EC" id="6.3.2.8"/>
    </reaction>
</comment>
<evidence type="ECO:0000256" key="3">
    <source>
        <dbReference type="ARBA" id="ARBA00012211"/>
    </source>
</evidence>
<dbReference type="EC" id="6.3.2.8" evidence="3 14"/>
<dbReference type="Pfam" id="PF01225">
    <property type="entry name" value="Mur_ligase"/>
    <property type="match status" value="1"/>
</dbReference>
<keyword evidence="4 14" id="KW-0963">Cytoplasm</keyword>
<keyword evidence="7 14" id="KW-0547">Nucleotide-binding</keyword>
<evidence type="ECO:0000256" key="14">
    <source>
        <dbReference type="HAMAP-Rule" id="MF_00046"/>
    </source>
</evidence>
<evidence type="ECO:0000256" key="8">
    <source>
        <dbReference type="ARBA" id="ARBA00022840"/>
    </source>
</evidence>
<dbReference type="GO" id="GO:0009252">
    <property type="term" value="P:peptidoglycan biosynthetic process"/>
    <property type="evidence" value="ECO:0007669"/>
    <property type="project" value="UniProtKB-UniRule"/>
</dbReference>
<evidence type="ECO:0000256" key="2">
    <source>
        <dbReference type="ARBA" id="ARBA00004752"/>
    </source>
</evidence>
<dbReference type="GO" id="GO:0008360">
    <property type="term" value="P:regulation of cell shape"/>
    <property type="evidence" value="ECO:0007669"/>
    <property type="project" value="UniProtKB-KW"/>
</dbReference>
<evidence type="ECO:0000313" key="18">
    <source>
        <dbReference type="EMBL" id="OHA26455.1"/>
    </source>
</evidence>
<feature type="domain" description="Mur ligase central" evidence="17">
    <location>
        <begin position="117"/>
        <end position="242"/>
    </location>
</feature>
<feature type="binding site" evidence="14">
    <location>
        <begin position="119"/>
        <end position="125"/>
    </location>
    <ligand>
        <name>ATP</name>
        <dbReference type="ChEBI" id="CHEBI:30616"/>
    </ligand>
</feature>
<dbReference type="Gene3D" id="3.90.190.20">
    <property type="entry name" value="Mur ligase, C-terminal domain"/>
    <property type="match status" value="1"/>
</dbReference>
<dbReference type="Proteomes" id="UP000177565">
    <property type="component" value="Unassembled WGS sequence"/>
</dbReference>